<dbReference type="Pfam" id="PF13568">
    <property type="entry name" value="OMP_b-brl_2"/>
    <property type="match status" value="1"/>
</dbReference>
<accession>A0ABW8T078</accession>
<dbReference type="InterPro" id="IPR025665">
    <property type="entry name" value="Beta-barrel_OMP_2"/>
</dbReference>
<organism evidence="2 3">
    <name type="scientific">Aquirufa novilacunae</name>
    <dbReference type="NCBI Taxonomy" id="3139305"/>
    <lineage>
        <taxon>Bacteria</taxon>
        <taxon>Pseudomonadati</taxon>
        <taxon>Bacteroidota</taxon>
        <taxon>Cytophagia</taxon>
        <taxon>Cytophagales</taxon>
        <taxon>Flectobacillaceae</taxon>
        <taxon>Aquirufa</taxon>
    </lineage>
</organism>
<gene>
    <name evidence="2" type="ORF">V7S74_10825</name>
</gene>
<dbReference type="Proteomes" id="UP001623559">
    <property type="component" value="Unassembled WGS sequence"/>
</dbReference>
<dbReference type="EMBL" id="JBEWZG010000003">
    <property type="protein sequence ID" value="MFL0207241.1"/>
    <property type="molecule type" value="Genomic_DNA"/>
</dbReference>
<name>A0ABW8T078_9BACT</name>
<evidence type="ECO:0000313" key="3">
    <source>
        <dbReference type="Proteomes" id="UP001623559"/>
    </source>
</evidence>
<sequence>MKKFIAIICLVVSVFNLSAKERQDSLILKIDKRNQTLIGGKDSKRTLKEELESAFEKKGLVLTDSLWQNIRQAIKTDSDGDSSLSVRIGNSSVKIGIHKSPLRGSVTSQESLVTSQESWKNSGKKEEVRIGLDGVHVKDGNEETHVTWDGVYHREGKEVTKVIWGKDTTKVKRPNLYSRRGLDFNLGLNTLVGGEPEIAVAYPGAPAYIPNFTLDPLGSRYASLGISRFVTLSEGKKSAFRLGYGLEIDWYNFRFDHNRIATKGPNGVLFNTITSSTGKEIVMSKNKMSVSYITLPIMPHFSFDKKSAVQMVAIGGYVSYRIDTWTKAVEEESGNLRKETTNLYVNPFRYGLRAEFALRHFPDLFFSYDLSPLFESGKSQEMRGLAFGIRLL</sequence>
<proteinExistence type="predicted"/>
<dbReference type="RefSeq" id="WP_406778776.1">
    <property type="nucleotide sequence ID" value="NZ_JBEWZG010000003.1"/>
</dbReference>
<feature type="domain" description="Outer membrane protein beta-barrel" evidence="1">
    <location>
        <begin position="236"/>
        <end position="369"/>
    </location>
</feature>
<evidence type="ECO:0000259" key="1">
    <source>
        <dbReference type="Pfam" id="PF13568"/>
    </source>
</evidence>
<reference evidence="2 3" key="1">
    <citation type="submission" date="2024-07" db="EMBL/GenBank/DDBJ databases">
        <authorList>
            <person name="Pitt A."/>
            <person name="Hahn M.W."/>
        </authorList>
    </citation>
    <scope>NUCLEOTIDE SEQUENCE [LARGE SCALE GENOMIC DNA]</scope>
    <source>
        <strain evidence="2 3">2-AUSEE-184A6</strain>
    </source>
</reference>
<evidence type="ECO:0000313" key="2">
    <source>
        <dbReference type="EMBL" id="MFL0207241.1"/>
    </source>
</evidence>
<protein>
    <submittedName>
        <fullName evidence="2">Outer membrane beta-barrel protein</fullName>
    </submittedName>
</protein>
<comment type="caution">
    <text evidence="2">The sequence shown here is derived from an EMBL/GenBank/DDBJ whole genome shotgun (WGS) entry which is preliminary data.</text>
</comment>